<protein>
    <submittedName>
        <fullName evidence="3">Uncharacterized conserved protein, DUF305 family</fullName>
    </submittedName>
</protein>
<dbReference type="Gene3D" id="1.20.1260.10">
    <property type="match status" value="1"/>
</dbReference>
<feature type="domain" description="DUF305" evidence="2">
    <location>
        <begin position="54"/>
        <end position="179"/>
    </location>
</feature>
<dbReference type="RefSeq" id="WP_097328944.1">
    <property type="nucleotide sequence ID" value="NZ_OBDY01000046.1"/>
</dbReference>
<dbReference type="AlphaFoldDB" id="A0A285KKU5"/>
<proteinExistence type="predicted"/>
<evidence type="ECO:0000256" key="1">
    <source>
        <dbReference type="SAM" id="SignalP"/>
    </source>
</evidence>
<evidence type="ECO:0000313" key="3">
    <source>
        <dbReference type="EMBL" id="SNY73269.1"/>
    </source>
</evidence>
<name>A0A285KKU5_9ACTN</name>
<feature type="signal peptide" evidence="1">
    <location>
        <begin position="1"/>
        <end position="24"/>
    </location>
</feature>
<gene>
    <name evidence="3" type="ORF">SAMN05421748_14617</name>
</gene>
<evidence type="ECO:0000259" key="2">
    <source>
        <dbReference type="Pfam" id="PF03713"/>
    </source>
</evidence>
<dbReference type="EMBL" id="OBDY01000046">
    <property type="protein sequence ID" value="SNY73269.1"/>
    <property type="molecule type" value="Genomic_DNA"/>
</dbReference>
<dbReference type="Pfam" id="PF03713">
    <property type="entry name" value="DUF305"/>
    <property type="match status" value="1"/>
</dbReference>
<dbReference type="Proteomes" id="UP000219612">
    <property type="component" value="Unassembled WGS sequence"/>
</dbReference>
<dbReference type="PROSITE" id="PS51257">
    <property type="entry name" value="PROKAR_LIPOPROTEIN"/>
    <property type="match status" value="1"/>
</dbReference>
<keyword evidence="4" id="KW-1185">Reference proteome</keyword>
<dbReference type="InterPro" id="IPR012347">
    <property type="entry name" value="Ferritin-like"/>
</dbReference>
<evidence type="ECO:0000313" key="4">
    <source>
        <dbReference type="Proteomes" id="UP000219612"/>
    </source>
</evidence>
<keyword evidence="1" id="KW-0732">Signal</keyword>
<accession>A0A285KKU5</accession>
<reference evidence="3 4" key="1">
    <citation type="submission" date="2017-09" db="EMBL/GenBank/DDBJ databases">
        <authorList>
            <person name="Ehlers B."/>
            <person name="Leendertz F.H."/>
        </authorList>
    </citation>
    <scope>NUCLEOTIDE SEQUENCE [LARGE SCALE GENOMIC DNA]</scope>
    <source>
        <strain evidence="3 4">CGMCC 4.6857</strain>
    </source>
</reference>
<dbReference type="OrthoDB" id="3538028at2"/>
<sequence>MKAIPRLLLATTLALAGCSATGDAAETPAPSAQPQASFGGTDLAWIEINIAMDEQLLPLLELPPRRTTDPDTLALTTQVKAFTQAELGTLRQLHTRAGLPTENPHEGMPMPGMVTPEQVTEASKLAGPAFDETVTKHIKEHLVQSQNLARSESKSGIEGQTRQLALQILRTREVSLSTINTTN</sequence>
<organism evidence="3 4">
    <name type="scientific">Paractinoplanes atraurantiacus</name>
    <dbReference type="NCBI Taxonomy" id="1036182"/>
    <lineage>
        <taxon>Bacteria</taxon>
        <taxon>Bacillati</taxon>
        <taxon>Actinomycetota</taxon>
        <taxon>Actinomycetes</taxon>
        <taxon>Micromonosporales</taxon>
        <taxon>Micromonosporaceae</taxon>
        <taxon>Paractinoplanes</taxon>
    </lineage>
</organism>
<feature type="chain" id="PRO_5012786652" evidence="1">
    <location>
        <begin position="25"/>
        <end position="183"/>
    </location>
</feature>
<dbReference type="InterPro" id="IPR005183">
    <property type="entry name" value="DUF305_CopM-like"/>
</dbReference>